<feature type="domain" description="SAM-dependent MTase RsmB/NOP-type" evidence="8">
    <location>
        <begin position="208"/>
        <end position="491"/>
    </location>
</feature>
<dbReference type="InterPro" id="IPR049560">
    <property type="entry name" value="MeTrfase_RsmB-F_NOP2_cat"/>
</dbReference>
<comment type="caution">
    <text evidence="6">Lacks conserved residue(s) required for the propagation of feature annotation.</text>
</comment>
<dbReference type="Gene3D" id="3.40.50.150">
    <property type="entry name" value="Vaccinia Virus protein VP39"/>
    <property type="match status" value="1"/>
</dbReference>
<evidence type="ECO:0000256" key="1">
    <source>
        <dbReference type="ARBA" id="ARBA00007494"/>
    </source>
</evidence>
<keyword evidence="3 6" id="KW-0808">Transferase</keyword>
<dbReference type="InterPro" id="IPR054728">
    <property type="entry name" value="RsmB-like_ferredoxin"/>
</dbReference>
<feature type="binding site" evidence="6">
    <location>
        <position position="322"/>
    </location>
    <ligand>
        <name>S-adenosyl-L-methionine</name>
        <dbReference type="ChEBI" id="CHEBI:59789"/>
    </ligand>
</feature>
<keyword evidence="5 6" id="KW-0694">RNA-binding</keyword>
<evidence type="ECO:0000259" key="8">
    <source>
        <dbReference type="PROSITE" id="PS51686"/>
    </source>
</evidence>
<dbReference type="Pfam" id="PF22458">
    <property type="entry name" value="RsmF-B_ferredox"/>
    <property type="match status" value="1"/>
</dbReference>
<name>A0ABX5VKM0_9BURK</name>
<evidence type="ECO:0000256" key="5">
    <source>
        <dbReference type="ARBA" id="ARBA00022884"/>
    </source>
</evidence>
<dbReference type="PROSITE" id="PS51686">
    <property type="entry name" value="SAM_MT_RSMB_NOP"/>
    <property type="match status" value="1"/>
</dbReference>
<dbReference type="PRINTS" id="PR02008">
    <property type="entry name" value="RCMTFAMILY"/>
</dbReference>
<dbReference type="Pfam" id="PF01189">
    <property type="entry name" value="Methyltr_RsmB-F"/>
    <property type="match status" value="1"/>
</dbReference>
<evidence type="ECO:0000313" key="9">
    <source>
        <dbReference type="EMBL" id="QDA55264.1"/>
    </source>
</evidence>
<dbReference type="CDD" id="cd02440">
    <property type="entry name" value="AdoMet_MTases"/>
    <property type="match status" value="1"/>
</dbReference>
<keyword evidence="4 6" id="KW-0949">S-adenosyl-L-methionine</keyword>
<feature type="compositionally biased region" description="Basic and acidic residues" evidence="7">
    <location>
        <begin position="9"/>
        <end position="49"/>
    </location>
</feature>
<dbReference type="EMBL" id="CP040882">
    <property type="protein sequence ID" value="QDA55264.1"/>
    <property type="molecule type" value="Genomic_DNA"/>
</dbReference>
<evidence type="ECO:0000256" key="2">
    <source>
        <dbReference type="ARBA" id="ARBA00022603"/>
    </source>
</evidence>
<feature type="binding site" evidence="6">
    <location>
        <position position="369"/>
    </location>
    <ligand>
        <name>S-adenosyl-L-methionine</name>
        <dbReference type="ChEBI" id="CHEBI:59789"/>
    </ligand>
</feature>
<feature type="region of interest" description="Disordered" evidence="7">
    <location>
        <begin position="1"/>
        <end position="65"/>
    </location>
</feature>
<evidence type="ECO:0000256" key="4">
    <source>
        <dbReference type="ARBA" id="ARBA00022691"/>
    </source>
</evidence>
<evidence type="ECO:0000256" key="6">
    <source>
        <dbReference type="PROSITE-ProRule" id="PRU01023"/>
    </source>
</evidence>
<dbReference type="InterPro" id="IPR029063">
    <property type="entry name" value="SAM-dependent_MTases_sf"/>
</dbReference>
<sequence length="492" mass="55066">MPENHPRRRAFEMQKPRRTERAEPGRRRTERQIAADKRRREERAREGVVKKAGPKTPEHRMAPRAPGRVRVTTLIVDELARALKVILKFDGPADVLMKLFFKSNPQLGMRDRGIIAEGIYDALRRYGTLRAAMRPVHPDRAPKLAALAVLARQHGIEAISPAAIGSEEGPLKNVLAFDASKAPAHVRAELPQWMFDLIEAQYPDSQDLYRAMTEGAPLDLRVNLLKATREEVLAELEKNGVEALPTPLSPDGVRLPTKPGLTRWPIYKDGLVDVQDEGSQLIARLLTPRRREMVCDFCAGAGGKTLALGALMRSTGSLYAFDVNEKRLAGLAPRMRRAGLTNVHPIAIRSEQDQRVRRLNGKFDRVLVDAPCTGTGTLRRNPDLKWRLSPEELERINAIQKSVLASAAKLVKKGGRLVYATCSLLKRENQDVVEAFLAVNPGWRLVPVKEVFEQQGIHFGSGQLERFEGYMQLLPHVNNTDGFFAAVLERDE</sequence>
<accession>A0ABX5VKM0</accession>
<dbReference type="Proteomes" id="UP000308889">
    <property type="component" value="Chromosome"/>
</dbReference>
<dbReference type="InterPro" id="IPR023267">
    <property type="entry name" value="RCMT"/>
</dbReference>
<gene>
    <name evidence="9" type="ORF">FG381_10200</name>
</gene>
<keyword evidence="2 6" id="KW-0489">Methyltransferase</keyword>
<comment type="similarity">
    <text evidence="1 6">Belongs to the class I-like SAM-binding methyltransferase superfamily. RsmB/NOP family.</text>
</comment>
<dbReference type="InterPro" id="IPR001678">
    <property type="entry name" value="MeTrfase_RsmB-F_NOP2_dom"/>
</dbReference>
<evidence type="ECO:0000256" key="3">
    <source>
        <dbReference type="ARBA" id="ARBA00022679"/>
    </source>
</evidence>
<organism evidence="9 10">
    <name type="scientific">Sutterella faecalis</name>
    <dbReference type="NCBI Taxonomy" id="2584944"/>
    <lineage>
        <taxon>Bacteria</taxon>
        <taxon>Pseudomonadati</taxon>
        <taxon>Pseudomonadota</taxon>
        <taxon>Betaproteobacteria</taxon>
        <taxon>Burkholderiales</taxon>
        <taxon>Sutterellaceae</taxon>
        <taxon>Sutterella</taxon>
    </lineage>
</organism>
<evidence type="ECO:0000313" key="10">
    <source>
        <dbReference type="Proteomes" id="UP000308889"/>
    </source>
</evidence>
<dbReference type="SUPFAM" id="SSF53335">
    <property type="entry name" value="S-adenosyl-L-methionine-dependent methyltransferases"/>
    <property type="match status" value="1"/>
</dbReference>
<dbReference type="GO" id="GO:0008168">
    <property type="term" value="F:methyltransferase activity"/>
    <property type="evidence" value="ECO:0007669"/>
    <property type="project" value="UniProtKB-KW"/>
</dbReference>
<protein>
    <submittedName>
        <fullName evidence="9">RsmB/NOP family class I SAM-dependent RNA methyltransferase</fullName>
    </submittedName>
</protein>
<dbReference type="PANTHER" id="PTHR22807:SF53">
    <property type="entry name" value="RIBOSOMAL RNA SMALL SUBUNIT METHYLTRANSFERASE B-RELATED"/>
    <property type="match status" value="1"/>
</dbReference>
<keyword evidence="10" id="KW-1185">Reference proteome</keyword>
<dbReference type="GO" id="GO:0032259">
    <property type="term" value="P:methylation"/>
    <property type="evidence" value="ECO:0007669"/>
    <property type="project" value="UniProtKB-KW"/>
</dbReference>
<evidence type="ECO:0000256" key="7">
    <source>
        <dbReference type="SAM" id="MobiDB-lite"/>
    </source>
</evidence>
<dbReference type="PROSITE" id="PS01153">
    <property type="entry name" value="NOL1_NOP2_SUN"/>
    <property type="match status" value="1"/>
</dbReference>
<feature type="active site" description="Nucleophile" evidence="6">
    <location>
        <position position="422"/>
    </location>
</feature>
<dbReference type="PANTHER" id="PTHR22807">
    <property type="entry name" value="NOP2 YEAST -RELATED NOL1/NOP2/FMU SUN DOMAIN-CONTAINING"/>
    <property type="match status" value="1"/>
</dbReference>
<dbReference type="RefSeq" id="WP_139688690.1">
    <property type="nucleotide sequence ID" value="NZ_CP040882.1"/>
</dbReference>
<dbReference type="InterPro" id="IPR018314">
    <property type="entry name" value="RsmB/NOL1/NOP2-like_CS"/>
</dbReference>
<reference evidence="10" key="1">
    <citation type="submission" date="2019-06" db="EMBL/GenBank/DDBJ databases">
        <authorList>
            <person name="Oh B.S."/>
        </authorList>
    </citation>
    <scope>NUCLEOTIDE SEQUENCE [LARGE SCALE GENOMIC DNA]</scope>
    <source>
        <strain evidence="10">KGMB03119</strain>
    </source>
</reference>
<proteinExistence type="inferred from homology"/>